<protein>
    <submittedName>
        <fullName evidence="9">Uncharacterized protein</fullName>
    </submittedName>
</protein>
<feature type="transmembrane region" description="Helical" evidence="8">
    <location>
        <begin position="234"/>
        <end position="260"/>
    </location>
</feature>
<evidence type="ECO:0000256" key="7">
    <source>
        <dbReference type="ARBA" id="ARBA00023180"/>
    </source>
</evidence>
<evidence type="ECO:0000256" key="2">
    <source>
        <dbReference type="ARBA" id="ARBA00022475"/>
    </source>
</evidence>
<evidence type="ECO:0000256" key="3">
    <source>
        <dbReference type="ARBA" id="ARBA00022692"/>
    </source>
</evidence>
<name>A0ABD2PB44_9CUCU</name>
<evidence type="ECO:0000256" key="8">
    <source>
        <dbReference type="SAM" id="Phobius"/>
    </source>
</evidence>
<keyword evidence="10" id="KW-1185">Reference proteome</keyword>
<evidence type="ECO:0000313" key="9">
    <source>
        <dbReference type="EMBL" id="KAL3288214.1"/>
    </source>
</evidence>
<proteinExistence type="predicted"/>
<keyword evidence="5 8" id="KW-0472">Membrane</keyword>
<keyword evidence="7" id="KW-0325">Glycoprotein</keyword>
<keyword evidence="4 8" id="KW-1133">Transmembrane helix</keyword>
<gene>
    <name evidence="9" type="ORF">HHI36_002664</name>
</gene>
<feature type="transmembrane region" description="Helical" evidence="8">
    <location>
        <begin position="85"/>
        <end position="105"/>
    </location>
</feature>
<evidence type="ECO:0000313" key="10">
    <source>
        <dbReference type="Proteomes" id="UP001516400"/>
    </source>
</evidence>
<evidence type="ECO:0000256" key="6">
    <source>
        <dbReference type="ARBA" id="ARBA00023170"/>
    </source>
</evidence>
<keyword evidence="2" id="KW-1003">Cell membrane</keyword>
<keyword evidence="6" id="KW-0675">Receptor</keyword>
<dbReference type="Proteomes" id="UP001516400">
    <property type="component" value="Unassembled WGS sequence"/>
</dbReference>
<comment type="caution">
    <text evidence="9">The sequence shown here is derived from an EMBL/GenBank/DDBJ whole genome shotgun (WGS) entry which is preliminary data.</text>
</comment>
<comment type="subcellular location">
    <subcellularLocation>
        <location evidence="1">Cell membrane</location>
        <topology evidence="1">Multi-pass membrane protein</topology>
    </subcellularLocation>
</comment>
<dbReference type="GO" id="GO:0005886">
    <property type="term" value="C:plasma membrane"/>
    <property type="evidence" value="ECO:0007669"/>
    <property type="project" value="UniProtKB-SubCell"/>
</dbReference>
<evidence type="ECO:0000256" key="1">
    <source>
        <dbReference type="ARBA" id="ARBA00004651"/>
    </source>
</evidence>
<reference evidence="9 10" key="1">
    <citation type="journal article" date="2021" name="BMC Biol.">
        <title>Horizontally acquired antibacterial genes associated with adaptive radiation of ladybird beetles.</title>
        <authorList>
            <person name="Li H.S."/>
            <person name="Tang X.F."/>
            <person name="Huang Y.H."/>
            <person name="Xu Z.Y."/>
            <person name="Chen M.L."/>
            <person name="Du X.Y."/>
            <person name="Qiu B.Y."/>
            <person name="Chen P.T."/>
            <person name="Zhang W."/>
            <person name="Slipinski A."/>
            <person name="Escalona H.E."/>
            <person name="Waterhouse R.M."/>
            <person name="Zwick A."/>
            <person name="Pang H."/>
        </authorList>
    </citation>
    <scope>NUCLEOTIDE SEQUENCE [LARGE SCALE GENOMIC DNA]</scope>
    <source>
        <strain evidence="9">SYSU2018</strain>
    </source>
</reference>
<evidence type="ECO:0000256" key="5">
    <source>
        <dbReference type="ARBA" id="ARBA00023136"/>
    </source>
</evidence>
<dbReference type="EMBL" id="JABFTP020000185">
    <property type="protein sequence ID" value="KAL3288214.1"/>
    <property type="molecule type" value="Genomic_DNA"/>
</dbReference>
<organism evidence="9 10">
    <name type="scientific">Cryptolaemus montrouzieri</name>
    <dbReference type="NCBI Taxonomy" id="559131"/>
    <lineage>
        <taxon>Eukaryota</taxon>
        <taxon>Metazoa</taxon>
        <taxon>Ecdysozoa</taxon>
        <taxon>Arthropoda</taxon>
        <taxon>Hexapoda</taxon>
        <taxon>Insecta</taxon>
        <taxon>Pterygota</taxon>
        <taxon>Neoptera</taxon>
        <taxon>Endopterygota</taxon>
        <taxon>Coleoptera</taxon>
        <taxon>Polyphaga</taxon>
        <taxon>Cucujiformia</taxon>
        <taxon>Coccinelloidea</taxon>
        <taxon>Coccinellidae</taxon>
        <taxon>Scymninae</taxon>
        <taxon>Scymnini</taxon>
        <taxon>Cryptolaemus</taxon>
    </lineage>
</organism>
<sequence length="438" mass="50356">MVLQDLKEVGRVNEFRLMKEALIPGFTTYFFEKNSPFVTVINQMVMRKYQHGFNEEKVRRRFGKAEENNTRSYFVSLSLSHLQGAFLLMVLGSGLGIVSFILEAYGRSTIRLERFLISKCIPDILCISEHFVNAAMCREIALEGYHTTTTHGRPNLQQGGVGVLSRDDDFTALDRVNCLSVELHCEVSAVRLDSQKFSPTAPKRNITSAFFDILGICLGRPIKDYYAYNKLQKFIFTLWQLDSIILIAAFQCALITSLLVPKYGDQIDSIEDLHKSNLTIFTPPELGFMVDFFTCTKLKKQLRNVSARYYDYLFKEKLRHQALVVPYSLASMVLQDLKEVGRVNEFRLMKEALIPGFTTYFFEKNSPFVTVINQMVMRKYQHGFNEEKVRRRFGKAEENNTRSYFVSLSLSHLQGAFLLKVLGSGLGIVSFILEVWKW</sequence>
<dbReference type="PANTHER" id="PTHR42643:SF24">
    <property type="entry name" value="IONOTROPIC RECEPTOR 60A"/>
    <property type="match status" value="1"/>
</dbReference>
<dbReference type="AlphaFoldDB" id="A0ABD2PB44"/>
<keyword evidence="3 8" id="KW-0812">Transmembrane</keyword>
<evidence type="ECO:0000256" key="4">
    <source>
        <dbReference type="ARBA" id="ARBA00022989"/>
    </source>
</evidence>
<dbReference type="PANTHER" id="PTHR42643">
    <property type="entry name" value="IONOTROPIC RECEPTOR 20A-RELATED"/>
    <property type="match status" value="1"/>
</dbReference>
<accession>A0ABD2PB44</accession>
<dbReference type="InterPro" id="IPR052192">
    <property type="entry name" value="Insect_Ionotropic_Sensory_Rcpt"/>
</dbReference>